<dbReference type="Gene3D" id="3.10.50.40">
    <property type="match status" value="1"/>
</dbReference>
<dbReference type="EC" id="5.2.1.8" evidence="2"/>
<comment type="catalytic activity">
    <reaction evidence="1">
        <text>[protein]-peptidylproline (omega=180) = [protein]-peptidylproline (omega=0)</text>
        <dbReference type="Rhea" id="RHEA:16237"/>
        <dbReference type="Rhea" id="RHEA-COMP:10747"/>
        <dbReference type="Rhea" id="RHEA-COMP:10748"/>
        <dbReference type="ChEBI" id="CHEBI:83833"/>
        <dbReference type="ChEBI" id="CHEBI:83834"/>
        <dbReference type="EC" id="5.2.1.8"/>
    </reaction>
</comment>
<dbReference type="Pfam" id="PF00254">
    <property type="entry name" value="FKBP_C"/>
    <property type="match status" value="1"/>
</dbReference>
<keyword evidence="3" id="KW-0697">Rotamase</keyword>
<dbReference type="SUPFAM" id="SSF54534">
    <property type="entry name" value="FKBP-like"/>
    <property type="match status" value="1"/>
</dbReference>
<proteinExistence type="predicted"/>
<organism evidence="6">
    <name type="scientific">bioreactor metagenome</name>
    <dbReference type="NCBI Taxonomy" id="1076179"/>
    <lineage>
        <taxon>unclassified sequences</taxon>
        <taxon>metagenomes</taxon>
        <taxon>ecological metagenomes</taxon>
    </lineage>
</organism>
<dbReference type="Gene3D" id="1.10.287.460">
    <property type="entry name" value="Peptidyl-prolyl cis-trans isomerase, FKBP-type, N-terminal domain"/>
    <property type="match status" value="1"/>
</dbReference>
<comment type="caution">
    <text evidence="6">The sequence shown here is derived from an EMBL/GenBank/DDBJ whole genome shotgun (WGS) entry which is preliminary data.</text>
</comment>
<dbReference type="PANTHER" id="PTHR43811">
    <property type="entry name" value="FKBP-TYPE PEPTIDYL-PROLYL CIS-TRANS ISOMERASE FKPA"/>
    <property type="match status" value="1"/>
</dbReference>
<protein>
    <recommendedName>
        <fullName evidence="2">peptidylprolyl isomerase</fullName>
        <ecNumber evidence="2">5.2.1.8</ecNumber>
    </recommendedName>
</protein>
<dbReference type="PROSITE" id="PS50059">
    <property type="entry name" value="FKBP_PPIASE"/>
    <property type="match status" value="1"/>
</dbReference>
<dbReference type="GO" id="GO:0003755">
    <property type="term" value="F:peptidyl-prolyl cis-trans isomerase activity"/>
    <property type="evidence" value="ECO:0007669"/>
    <property type="project" value="UniProtKB-KW"/>
</dbReference>
<evidence type="ECO:0000256" key="4">
    <source>
        <dbReference type="ARBA" id="ARBA00023235"/>
    </source>
</evidence>
<dbReference type="FunFam" id="3.10.50.40:FF:000006">
    <property type="entry name" value="Peptidyl-prolyl cis-trans isomerase"/>
    <property type="match status" value="1"/>
</dbReference>
<dbReference type="InterPro" id="IPR036944">
    <property type="entry name" value="PPIase_FKBP_N_sf"/>
</dbReference>
<dbReference type="PANTHER" id="PTHR43811:SF19">
    <property type="entry name" value="39 KDA FK506-BINDING NUCLEAR PROTEIN"/>
    <property type="match status" value="1"/>
</dbReference>
<name>A0A644WFU8_9ZZZZ</name>
<reference evidence="6" key="1">
    <citation type="submission" date="2019-08" db="EMBL/GenBank/DDBJ databases">
        <authorList>
            <person name="Kucharzyk K."/>
            <person name="Murdoch R.W."/>
            <person name="Higgins S."/>
            <person name="Loffler F."/>
        </authorList>
    </citation>
    <scope>NUCLEOTIDE SEQUENCE</scope>
</reference>
<dbReference type="InterPro" id="IPR046357">
    <property type="entry name" value="PPIase_dom_sf"/>
</dbReference>
<dbReference type="AlphaFoldDB" id="A0A644WFU8"/>
<gene>
    <name evidence="6" type="primary">mip_6</name>
    <name evidence="6" type="ORF">SDC9_48618</name>
</gene>
<dbReference type="InterPro" id="IPR001179">
    <property type="entry name" value="PPIase_FKBP_dom"/>
</dbReference>
<sequence>MFAGIRDASAGNDTLFSQQQFQELMGRFQKEMQQKQQVEAAKEATINKEKGKAYMEANAKKEGVMQTASGLQYKILRDATGPKPTATNTVKVNYEGRLIDGTIFDSSYERGQPIEFGLGQVIKGWTEGLQLMSVGSMYELTIPSELGYGDRPMQTIPAGSTLIFKVELLEFK</sequence>
<feature type="domain" description="PPIase FKBP-type" evidence="5">
    <location>
        <begin position="87"/>
        <end position="172"/>
    </location>
</feature>
<evidence type="ECO:0000313" key="6">
    <source>
        <dbReference type="EMBL" id="MPM02371.1"/>
    </source>
</evidence>
<evidence type="ECO:0000256" key="2">
    <source>
        <dbReference type="ARBA" id="ARBA00013194"/>
    </source>
</evidence>
<dbReference type="InterPro" id="IPR000774">
    <property type="entry name" value="PPIase_FKBP_N"/>
</dbReference>
<evidence type="ECO:0000259" key="5">
    <source>
        <dbReference type="PROSITE" id="PS50059"/>
    </source>
</evidence>
<dbReference type="EMBL" id="VSSQ01000863">
    <property type="protein sequence ID" value="MPM02371.1"/>
    <property type="molecule type" value="Genomic_DNA"/>
</dbReference>
<accession>A0A644WFU8</accession>
<dbReference type="GO" id="GO:0006457">
    <property type="term" value="P:protein folding"/>
    <property type="evidence" value="ECO:0007669"/>
    <property type="project" value="InterPro"/>
</dbReference>
<evidence type="ECO:0000256" key="1">
    <source>
        <dbReference type="ARBA" id="ARBA00000971"/>
    </source>
</evidence>
<dbReference type="Pfam" id="PF01346">
    <property type="entry name" value="FKBP_N"/>
    <property type="match status" value="1"/>
</dbReference>
<evidence type="ECO:0000256" key="3">
    <source>
        <dbReference type="ARBA" id="ARBA00023110"/>
    </source>
</evidence>
<keyword evidence="4 6" id="KW-0413">Isomerase</keyword>